<dbReference type="InParanoid" id="A0A369K3J4"/>
<accession>A0A369K3J4</accession>
<name>A0A369K3J4_HYPMA</name>
<organism evidence="2 3">
    <name type="scientific">Hypsizygus marmoreus</name>
    <name type="common">White beech mushroom</name>
    <name type="synonym">Agaricus marmoreus</name>
    <dbReference type="NCBI Taxonomy" id="39966"/>
    <lineage>
        <taxon>Eukaryota</taxon>
        <taxon>Fungi</taxon>
        <taxon>Dikarya</taxon>
        <taxon>Basidiomycota</taxon>
        <taxon>Agaricomycotina</taxon>
        <taxon>Agaricomycetes</taxon>
        <taxon>Agaricomycetidae</taxon>
        <taxon>Agaricales</taxon>
        <taxon>Tricholomatineae</taxon>
        <taxon>Lyophyllaceae</taxon>
        <taxon>Hypsizygus</taxon>
    </lineage>
</organism>
<reference evidence="2" key="1">
    <citation type="submission" date="2018-04" db="EMBL/GenBank/DDBJ databases">
        <title>Whole genome sequencing of Hypsizygus marmoreus.</title>
        <authorList>
            <person name="Choi I.-G."/>
            <person name="Min B."/>
            <person name="Kim J.-G."/>
            <person name="Kim S."/>
            <person name="Oh Y.-L."/>
            <person name="Kong W.-S."/>
            <person name="Park H."/>
            <person name="Jeong J."/>
            <person name="Song E.-S."/>
        </authorList>
    </citation>
    <scope>NUCLEOTIDE SEQUENCE [LARGE SCALE GENOMIC DNA]</scope>
    <source>
        <strain evidence="2">51987-8</strain>
    </source>
</reference>
<dbReference type="OrthoDB" id="2976199at2759"/>
<sequence>MTEYDYSPEAYDRYIRTQQRIAQWVDQTEEYRPEFKVEGQPGRPSLLQRLSHRRQSHSMHTPRQRRRSSLSSSSSSSSSSLSELYSKSPKSPGPMPFPPFQSMYLQQPAPNPSPSHLKHSSSRHHSSSSSRHHSSQHVPIYMGSPPPQSYPYGMYGMTGPVISPGPYGYPAKGDPGSSSSAATPTYYQPNASATQGYYPNGYPFPPTIYQYPQQQQPHSAPPTGSFPMYANPTRTSSQTTQGQPQQPFFAPQAQYPPTIYPLTAPGSGYPPLQAPPVPPKPVFYQRVFGGGSGKRSGRRRSR</sequence>
<proteinExistence type="predicted"/>
<feature type="compositionally biased region" description="Low complexity" evidence="1">
    <location>
        <begin position="232"/>
        <end position="257"/>
    </location>
</feature>
<feature type="compositionally biased region" description="Basic residues" evidence="1">
    <location>
        <begin position="50"/>
        <end position="68"/>
    </location>
</feature>
<feature type="compositionally biased region" description="Low complexity" evidence="1">
    <location>
        <begin position="207"/>
        <end position="222"/>
    </location>
</feature>
<dbReference type="EMBL" id="LUEZ02000017">
    <property type="protein sequence ID" value="RDB27337.1"/>
    <property type="molecule type" value="Genomic_DNA"/>
</dbReference>
<feature type="compositionally biased region" description="Basic residues" evidence="1">
    <location>
        <begin position="116"/>
        <end position="135"/>
    </location>
</feature>
<comment type="caution">
    <text evidence="2">The sequence shown here is derived from an EMBL/GenBank/DDBJ whole genome shotgun (WGS) entry which is preliminary data.</text>
</comment>
<feature type="compositionally biased region" description="Polar residues" evidence="1">
    <location>
        <begin position="176"/>
        <end position="187"/>
    </location>
</feature>
<evidence type="ECO:0000313" key="3">
    <source>
        <dbReference type="Proteomes" id="UP000076154"/>
    </source>
</evidence>
<dbReference type="Proteomes" id="UP000076154">
    <property type="component" value="Unassembled WGS sequence"/>
</dbReference>
<evidence type="ECO:0000313" key="2">
    <source>
        <dbReference type="EMBL" id="RDB27337.1"/>
    </source>
</evidence>
<feature type="compositionally biased region" description="Low complexity" evidence="1">
    <location>
        <begin position="69"/>
        <end position="90"/>
    </location>
</feature>
<keyword evidence="3" id="KW-1185">Reference proteome</keyword>
<feature type="compositionally biased region" description="Pro residues" evidence="1">
    <location>
        <begin position="272"/>
        <end position="281"/>
    </location>
</feature>
<feature type="region of interest" description="Disordered" evidence="1">
    <location>
        <begin position="204"/>
        <end position="302"/>
    </location>
</feature>
<feature type="region of interest" description="Disordered" evidence="1">
    <location>
        <begin position="33"/>
        <end position="187"/>
    </location>
</feature>
<dbReference type="AlphaFoldDB" id="A0A369K3J4"/>
<gene>
    <name evidence="2" type="ORF">Hypma_004444</name>
</gene>
<evidence type="ECO:0000256" key="1">
    <source>
        <dbReference type="SAM" id="MobiDB-lite"/>
    </source>
</evidence>
<protein>
    <submittedName>
        <fullName evidence="2">Uncharacterized protein</fullName>
    </submittedName>
</protein>